<reference evidence="1 2" key="1">
    <citation type="submission" date="2019-02" db="EMBL/GenBank/DDBJ databases">
        <title>Genome analysis provides insights into bioremediation potentialities and Haloocin production by Natrinema altunense strain 4.1R isolated from Chott Douz in Tunisian desert.</title>
        <authorList>
            <person name="Najjari A."/>
            <person name="Youssef N."/>
            <person name="Ben Dhia O."/>
            <person name="Ferjani R."/>
            <person name="El Hidri D."/>
            <person name="Ouzari H.I."/>
            <person name="Cherif A."/>
        </authorList>
    </citation>
    <scope>NUCLEOTIDE SEQUENCE [LARGE SCALE GENOMIC DNA]</scope>
    <source>
        <strain evidence="1 2">4.1R</strain>
    </source>
</reference>
<evidence type="ECO:0000313" key="2">
    <source>
        <dbReference type="Proteomes" id="UP000292704"/>
    </source>
</evidence>
<proteinExistence type="predicted"/>
<name>A0A482Y308_9EURY</name>
<comment type="caution">
    <text evidence="1">The sequence shown here is derived from an EMBL/GenBank/DDBJ whole genome shotgun (WGS) entry which is preliminary data.</text>
</comment>
<dbReference type="Proteomes" id="UP000292704">
    <property type="component" value="Unassembled WGS sequence"/>
</dbReference>
<dbReference type="AlphaFoldDB" id="A0A482Y308"/>
<gene>
    <name evidence="1" type="ORF">ELS17_07385</name>
</gene>
<accession>A0A482Y308</accession>
<protein>
    <submittedName>
        <fullName evidence="1">Uncharacterized protein</fullName>
    </submittedName>
</protein>
<sequence length="236" mass="26161">MIASPPFSNNISRVHFDDLEPSELVELLNNSVYKHGDAYGFSLEESEPSLISAQLMLTSPEIRQVFDEETQSVEDEQIDTVEMIPFRIDTKYGLLEIFSSKDSVSTVTNKLGQLTSWDITIENATLDLLAVRDSISEEYGTEIQSMKISNYSVSDSAIGSCRLKMNEPGAGEQLVREYDEDITYLGLEVKSKGDSVTVGLYKSGSIQVYNDMDGLTRLVDTIKGAMVEEAPMVKDA</sequence>
<organism evidence="1 2">
    <name type="scientific">Natrinema altunense</name>
    <dbReference type="NCBI Taxonomy" id="222984"/>
    <lineage>
        <taxon>Archaea</taxon>
        <taxon>Methanobacteriati</taxon>
        <taxon>Methanobacteriota</taxon>
        <taxon>Stenosarchaea group</taxon>
        <taxon>Halobacteria</taxon>
        <taxon>Halobacteriales</taxon>
        <taxon>Natrialbaceae</taxon>
        <taxon>Natrinema</taxon>
    </lineage>
</organism>
<evidence type="ECO:0000313" key="1">
    <source>
        <dbReference type="EMBL" id="RZH69250.1"/>
    </source>
</evidence>
<dbReference type="OrthoDB" id="196887at2157"/>
<dbReference type="EMBL" id="SHMR01000001">
    <property type="protein sequence ID" value="RZH69250.1"/>
    <property type="molecule type" value="Genomic_DNA"/>
</dbReference>
<dbReference type="RefSeq" id="WP_130170130.1">
    <property type="nucleotide sequence ID" value="NZ_SHMR01000001.1"/>
</dbReference>